<accession>A0ABS5R723</accession>
<proteinExistence type="predicted"/>
<organism evidence="2 3">
    <name type="scientific">Ancylobacter radicis</name>
    <dbReference type="NCBI Taxonomy" id="2836179"/>
    <lineage>
        <taxon>Bacteria</taxon>
        <taxon>Pseudomonadati</taxon>
        <taxon>Pseudomonadota</taxon>
        <taxon>Alphaproteobacteria</taxon>
        <taxon>Hyphomicrobiales</taxon>
        <taxon>Xanthobacteraceae</taxon>
        <taxon>Ancylobacter</taxon>
    </lineage>
</organism>
<protein>
    <submittedName>
        <fullName evidence="2">Uncharacterized protein</fullName>
    </submittedName>
</protein>
<sequence length="314" mass="33542">MRRLICALAASLMLLAAPLAATAQALFPNEGVVGIVPPAGMVEIPGVAGFEDRDAKAAILILEMPSAAYADIMRTFEPEALQSKGVTIEQRRDLELAGGEKAVLLTGYQSVGPVALKKWILLVGGKDVTAMVTVQFPEAASARYSDEAVETALRSIVFRAPPTQDELLARLPFTIGDLEGYRVLKVLGGSAVLLTKGDAKGPDVAGQPYFIISAARGEIREDDRESLAKRAIASVPGVKELRVERGGPLRIGGQPGFELMGKAQDQQSGKPVKVAQWLRFGRTGYLRMVGVAPEETFGAEFDGMRALRDGIDLR</sequence>
<dbReference type="Proteomes" id="UP001166585">
    <property type="component" value="Unassembled WGS sequence"/>
</dbReference>
<reference evidence="2" key="1">
    <citation type="submission" date="2021-05" db="EMBL/GenBank/DDBJ databases">
        <authorList>
            <person name="Sun Q."/>
            <person name="Inoue M."/>
        </authorList>
    </citation>
    <scope>NUCLEOTIDE SEQUENCE</scope>
    <source>
        <strain evidence="2">VKM B-3255</strain>
    </source>
</reference>
<keyword evidence="1" id="KW-0732">Signal</keyword>
<dbReference type="RefSeq" id="WP_213755226.1">
    <property type="nucleotide sequence ID" value="NZ_JAHCQH010000015.1"/>
</dbReference>
<comment type="caution">
    <text evidence="2">The sequence shown here is derived from an EMBL/GenBank/DDBJ whole genome shotgun (WGS) entry which is preliminary data.</text>
</comment>
<evidence type="ECO:0000256" key="1">
    <source>
        <dbReference type="SAM" id="SignalP"/>
    </source>
</evidence>
<dbReference type="EMBL" id="JAHCQH010000015">
    <property type="protein sequence ID" value="MBS9477459.1"/>
    <property type="molecule type" value="Genomic_DNA"/>
</dbReference>
<keyword evidence="3" id="KW-1185">Reference proteome</keyword>
<gene>
    <name evidence="2" type="ORF">KIP89_10095</name>
</gene>
<feature type="signal peptide" evidence="1">
    <location>
        <begin position="1"/>
        <end position="23"/>
    </location>
</feature>
<evidence type="ECO:0000313" key="3">
    <source>
        <dbReference type="Proteomes" id="UP001166585"/>
    </source>
</evidence>
<feature type="chain" id="PRO_5047212528" evidence="1">
    <location>
        <begin position="24"/>
        <end position="314"/>
    </location>
</feature>
<evidence type="ECO:0000313" key="2">
    <source>
        <dbReference type="EMBL" id="MBS9477459.1"/>
    </source>
</evidence>
<name>A0ABS5R723_9HYPH</name>